<accession>A0ABT2FB84</accession>
<dbReference type="RefSeq" id="WP_259290606.1">
    <property type="nucleotide sequence ID" value="NZ_JANUXW010000001.1"/>
</dbReference>
<evidence type="ECO:0000313" key="3">
    <source>
        <dbReference type="Proteomes" id="UP001166947"/>
    </source>
</evidence>
<dbReference type="Gene3D" id="3.40.50.300">
    <property type="entry name" value="P-loop containing nucleotide triphosphate hydrolases"/>
    <property type="match status" value="1"/>
</dbReference>
<reference evidence="2" key="1">
    <citation type="submission" date="2022-08" db="EMBL/GenBank/DDBJ databases">
        <authorList>
            <person name="Volokhov D.V."/>
            <person name="Furtak V.A."/>
            <person name="Zagorodnyaya T.A."/>
        </authorList>
    </citation>
    <scope>NUCLEOTIDE SEQUENCE</scope>
    <source>
        <strain evidence="2">CSL10203-ORH2</strain>
    </source>
</reference>
<keyword evidence="2" id="KW-0067">ATP-binding</keyword>
<organism evidence="2 3">
    <name type="scientific">Neisseria montereyensis</name>
    <dbReference type="NCBI Taxonomy" id="2973938"/>
    <lineage>
        <taxon>Bacteria</taxon>
        <taxon>Pseudomonadati</taxon>
        <taxon>Pseudomonadota</taxon>
        <taxon>Betaproteobacteria</taxon>
        <taxon>Neisseriales</taxon>
        <taxon>Neisseriaceae</taxon>
        <taxon>Neisseria</taxon>
    </lineage>
</organism>
<keyword evidence="3" id="KW-1185">Reference proteome</keyword>
<dbReference type="GO" id="GO:0005524">
    <property type="term" value="F:ATP binding"/>
    <property type="evidence" value="ECO:0007669"/>
    <property type="project" value="UniProtKB-KW"/>
</dbReference>
<comment type="caution">
    <text evidence="2">The sequence shown here is derived from an EMBL/GenBank/DDBJ whole genome shotgun (WGS) entry which is preliminary data.</text>
</comment>
<dbReference type="InterPro" id="IPR027417">
    <property type="entry name" value="P-loop_NTPase"/>
</dbReference>
<dbReference type="SUPFAM" id="SSF52540">
    <property type="entry name" value="P-loop containing nucleoside triphosphate hydrolases"/>
    <property type="match status" value="1"/>
</dbReference>
<dbReference type="PANTHER" id="PTHR37512">
    <property type="entry name" value="TRIFUNCTIONAL NAD BIOSYNTHESIS/REGULATOR PROTEIN NADR"/>
    <property type="match status" value="1"/>
</dbReference>
<evidence type="ECO:0000313" key="2">
    <source>
        <dbReference type="EMBL" id="MCS4532773.1"/>
    </source>
</evidence>
<dbReference type="Proteomes" id="UP001166947">
    <property type="component" value="Unassembled WGS sequence"/>
</dbReference>
<evidence type="ECO:0000259" key="1">
    <source>
        <dbReference type="Pfam" id="PF13521"/>
    </source>
</evidence>
<sequence>MTPLIPKQVTTHIHKVLILGAECTGKTTLAKDLAHHFGSVYSGEYMRTYLEGKPKGYVCQYEDLLPIAIGQINQENRQIAHAKDYLFCDTGLFEIASYAHWYFQDCPPSIEDAVKIQHYDLILLTDEQGIPWQADGMRDLPNGRDKMRQFFIKRLQEQGLNYHPVYGDRATRVTQVATLLQKLTTP</sequence>
<dbReference type="PANTHER" id="PTHR37512:SF1">
    <property type="entry name" value="NADR_TTD14 AAA DOMAIN-CONTAINING PROTEIN"/>
    <property type="match status" value="1"/>
</dbReference>
<gene>
    <name evidence="2" type="ORF">NXS09_00465</name>
</gene>
<dbReference type="EMBL" id="JANUXW010000001">
    <property type="protein sequence ID" value="MCS4532773.1"/>
    <property type="molecule type" value="Genomic_DNA"/>
</dbReference>
<name>A0ABT2FB84_9NEIS</name>
<dbReference type="InterPro" id="IPR052735">
    <property type="entry name" value="NAD_biosynth-regulator"/>
</dbReference>
<feature type="domain" description="NadR/Ttd14 AAA" evidence="1">
    <location>
        <begin position="15"/>
        <end position="172"/>
    </location>
</feature>
<protein>
    <submittedName>
        <fullName evidence="2">ATP-binding protein</fullName>
    </submittedName>
</protein>
<dbReference type="InterPro" id="IPR038727">
    <property type="entry name" value="NadR/Ttd14_AAA_dom"/>
</dbReference>
<proteinExistence type="predicted"/>
<reference evidence="2" key="2">
    <citation type="journal article" date="2023" name="Curr. Microbiol.">
        <title>Neisseria montereyensis sp. nov., Isolated from Oropharynx of California Sea Lion (Zalophus californianus): Genomic, Phylogenetic, and Phenotypic Study.</title>
        <authorList>
            <person name="Volokhov D.V."/>
            <person name="Zagorodnyaya T.A."/>
            <person name="Furtak V.A."/>
            <person name="Nattanmai G."/>
            <person name="Randall L."/>
            <person name="Jose S."/>
            <person name="Gao Y."/>
            <person name="Gulland F.M."/>
            <person name="Eisenberg T."/>
            <person name="Delmonte P."/>
            <person name="Blom J."/>
            <person name="Mitchell K.K."/>
        </authorList>
    </citation>
    <scope>NUCLEOTIDE SEQUENCE</scope>
    <source>
        <strain evidence="2">CSL10203-ORH2</strain>
    </source>
</reference>
<keyword evidence="2" id="KW-0547">Nucleotide-binding</keyword>
<dbReference type="Pfam" id="PF13521">
    <property type="entry name" value="AAA_28"/>
    <property type="match status" value="1"/>
</dbReference>